<sequence>MRLVATLLLIAAAGPAAIDPCTARAAAGACCKVCTKGKACGNTCIARHLNCHQPPGCACNG</sequence>
<dbReference type="EMBL" id="JBHTJG010000005">
    <property type="protein sequence ID" value="MFD0947176.1"/>
    <property type="molecule type" value="Genomic_DNA"/>
</dbReference>
<reference evidence="3" key="1">
    <citation type="journal article" date="2019" name="Int. J. Syst. Evol. Microbiol.">
        <title>The Global Catalogue of Microorganisms (GCM) 10K type strain sequencing project: providing services to taxonomists for standard genome sequencing and annotation.</title>
        <authorList>
            <consortium name="The Broad Institute Genomics Platform"/>
            <consortium name="The Broad Institute Genome Sequencing Center for Infectious Disease"/>
            <person name="Wu L."/>
            <person name="Ma J."/>
        </authorList>
    </citation>
    <scope>NUCLEOTIDE SEQUENCE [LARGE SCALE GENOMIC DNA]</scope>
    <source>
        <strain evidence="3">CCUG 62982</strain>
    </source>
</reference>
<protein>
    <submittedName>
        <fullName evidence="2">Uncharacterized protein</fullName>
    </submittedName>
</protein>
<gene>
    <name evidence="2" type="ORF">ACFQ1E_12570</name>
</gene>
<proteinExistence type="predicted"/>
<accession>A0ABW3H6R4</accession>
<dbReference type="RefSeq" id="WP_264944447.1">
    <property type="nucleotide sequence ID" value="NZ_JAPDRA010000005.1"/>
</dbReference>
<evidence type="ECO:0000313" key="2">
    <source>
        <dbReference type="EMBL" id="MFD0947176.1"/>
    </source>
</evidence>
<evidence type="ECO:0000256" key="1">
    <source>
        <dbReference type="SAM" id="SignalP"/>
    </source>
</evidence>
<comment type="caution">
    <text evidence="2">The sequence shown here is derived from an EMBL/GenBank/DDBJ whole genome shotgun (WGS) entry which is preliminary data.</text>
</comment>
<name>A0ABW3H6R4_9SPHN</name>
<keyword evidence="1" id="KW-0732">Signal</keyword>
<dbReference type="Proteomes" id="UP001596977">
    <property type="component" value="Unassembled WGS sequence"/>
</dbReference>
<feature type="chain" id="PRO_5046911919" evidence="1">
    <location>
        <begin position="19"/>
        <end position="61"/>
    </location>
</feature>
<feature type="signal peptide" evidence="1">
    <location>
        <begin position="1"/>
        <end position="18"/>
    </location>
</feature>
<keyword evidence="3" id="KW-1185">Reference proteome</keyword>
<evidence type="ECO:0000313" key="3">
    <source>
        <dbReference type="Proteomes" id="UP001596977"/>
    </source>
</evidence>
<organism evidence="2 3">
    <name type="scientific">Sphingomonas canadensis</name>
    <dbReference type="NCBI Taxonomy" id="1219257"/>
    <lineage>
        <taxon>Bacteria</taxon>
        <taxon>Pseudomonadati</taxon>
        <taxon>Pseudomonadota</taxon>
        <taxon>Alphaproteobacteria</taxon>
        <taxon>Sphingomonadales</taxon>
        <taxon>Sphingomonadaceae</taxon>
        <taxon>Sphingomonas</taxon>
    </lineage>
</organism>